<dbReference type="PANTHER" id="PTHR30295">
    <property type="entry name" value="BACTERIOFERRITIN"/>
    <property type="match status" value="1"/>
</dbReference>
<evidence type="ECO:0000256" key="1">
    <source>
        <dbReference type="ARBA" id="ARBA00001970"/>
    </source>
</evidence>
<name>A0A1C3P6Z4_9ACTN</name>
<dbReference type="CDD" id="cd00907">
    <property type="entry name" value="Bacterioferritin"/>
    <property type="match status" value="1"/>
</dbReference>
<dbReference type="FunFam" id="1.20.1260.10:FF:000005">
    <property type="entry name" value="Bacterioferritin"/>
    <property type="match status" value="1"/>
</dbReference>
<dbReference type="PROSITE" id="PS00549">
    <property type="entry name" value="BACTERIOFERRITIN"/>
    <property type="match status" value="1"/>
</dbReference>
<dbReference type="InterPro" id="IPR009040">
    <property type="entry name" value="Ferritin-like_diiron"/>
</dbReference>
<feature type="binding site" evidence="10">
    <location>
        <position position="51"/>
    </location>
    <ligand>
        <name>Fe cation</name>
        <dbReference type="ChEBI" id="CHEBI:24875"/>
        <label>2</label>
    </ligand>
</feature>
<dbReference type="Proteomes" id="UP000199013">
    <property type="component" value="Unassembled WGS sequence"/>
</dbReference>
<comment type="function">
    <text evidence="9">Iron-storage protein, whose ferroxidase center binds Fe(2+), oxidizes it using dioxygen to Fe(3+), and participates in the subsequent Fe(3+) oxide mineral core formation within the central cavity of the BFR protein shell.</text>
</comment>
<keyword evidence="4 11" id="KW-0349">Heme</keyword>
<dbReference type="GO" id="GO:0006879">
    <property type="term" value="P:intracellular iron ion homeostasis"/>
    <property type="evidence" value="ECO:0007669"/>
    <property type="project" value="UniProtKB-KW"/>
</dbReference>
<feature type="binding site" evidence="10">
    <location>
        <position position="130"/>
    </location>
    <ligand>
        <name>Fe cation</name>
        <dbReference type="ChEBI" id="CHEBI:24875"/>
        <label>2</label>
    </ligand>
</feature>
<dbReference type="GO" id="GO:0020037">
    <property type="term" value="F:heme binding"/>
    <property type="evidence" value="ECO:0007669"/>
    <property type="project" value="TreeGrafter"/>
</dbReference>
<evidence type="ECO:0000256" key="9">
    <source>
        <dbReference type="PIRNR" id="PIRNR002560"/>
    </source>
</evidence>
<protein>
    <recommendedName>
        <fullName evidence="9 11">Bacterioferritin</fullName>
        <ecNumber evidence="9">1.16.3.1</ecNumber>
    </recommendedName>
</protein>
<dbReference type="GO" id="GO:0005829">
    <property type="term" value="C:cytosol"/>
    <property type="evidence" value="ECO:0007669"/>
    <property type="project" value="TreeGrafter"/>
</dbReference>
<feature type="binding site" evidence="10">
    <location>
        <position position="50"/>
    </location>
    <ligand>
        <name>Fe cation</name>
        <dbReference type="ChEBI" id="CHEBI:24875"/>
        <label>3</label>
    </ligand>
</feature>
<dbReference type="AlphaFoldDB" id="A0A1C3P6Z4"/>
<keyword evidence="14" id="KW-1185">Reference proteome</keyword>
<keyword evidence="6 9" id="KW-0408">Iron</keyword>
<comment type="subunit">
    <text evidence="2">Homooligomer of 24 subunits, arranged as 12 dimers, that are packed together to form an approximately spherical molecule with a central cavity, in which large amounts of iron can be deposited.</text>
</comment>
<feature type="binding site" evidence="10">
    <location>
        <position position="18"/>
    </location>
    <ligand>
        <name>Fe cation</name>
        <dbReference type="ChEBI" id="CHEBI:24875"/>
        <label>1</label>
    </ligand>
</feature>
<sequence>MRGDPEIVELLNRVLTNELTAVNQYFLHSRMQLNWGYKRLGKHTYDESIDEMRHADKLVHRVLYLGGLPNLQRLNTLRIGETAVEQLNSDRSHEIEACALLREGIVLTRSRDDVGSAVLLESILTSEEEHIDWLDAQLELVAQIGEAHYLSQQIHD</sequence>
<dbReference type="InterPro" id="IPR009078">
    <property type="entry name" value="Ferritin-like_SF"/>
</dbReference>
<dbReference type="PIRSF" id="PIRSF002560">
    <property type="entry name" value="Bacterioferritin"/>
    <property type="match status" value="1"/>
</dbReference>
<proteinExistence type="inferred from homology"/>
<feature type="binding site" evidence="10">
    <location>
        <position position="127"/>
    </location>
    <ligand>
        <name>Fe cation</name>
        <dbReference type="ChEBI" id="CHEBI:24875"/>
        <label>1</label>
    </ligand>
</feature>
<comment type="catalytic activity">
    <reaction evidence="8 9">
        <text>4 Fe(2+) + O2 + 4 H(+) = 4 Fe(3+) + 2 H2O</text>
        <dbReference type="Rhea" id="RHEA:11148"/>
        <dbReference type="ChEBI" id="CHEBI:15377"/>
        <dbReference type="ChEBI" id="CHEBI:15378"/>
        <dbReference type="ChEBI" id="CHEBI:15379"/>
        <dbReference type="ChEBI" id="CHEBI:29033"/>
        <dbReference type="ChEBI" id="CHEBI:29034"/>
        <dbReference type="EC" id="1.16.3.1"/>
    </reaction>
</comment>
<dbReference type="InterPro" id="IPR008331">
    <property type="entry name" value="Ferritin_DPS_dom"/>
</dbReference>
<evidence type="ECO:0000256" key="10">
    <source>
        <dbReference type="PIRSR" id="PIRSR002560-1"/>
    </source>
</evidence>
<evidence type="ECO:0000313" key="14">
    <source>
        <dbReference type="Proteomes" id="UP000199013"/>
    </source>
</evidence>
<evidence type="ECO:0000256" key="11">
    <source>
        <dbReference type="RuleBase" id="RU000623"/>
    </source>
</evidence>
<dbReference type="EMBL" id="FLUV01001921">
    <property type="protein sequence ID" value="SBW25569.1"/>
    <property type="molecule type" value="Genomic_DNA"/>
</dbReference>
<dbReference type="GO" id="GO:0004322">
    <property type="term" value="F:ferroxidase activity"/>
    <property type="evidence" value="ECO:0007669"/>
    <property type="project" value="UniProtKB-EC"/>
</dbReference>
<evidence type="ECO:0000256" key="2">
    <source>
        <dbReference type="ARBA" id="ARBA00011637"/>
    </source>
</evidence>
<dbReference type="Gene3D" id="1.20.1260.10">
    <property type="match status" value="1"/>
</dbReference>
<evidence type="ECO:0000256" key="3">
    <source>
        <dbReference type="ARBA" id="ARBA00022434"/>
    </source>
</evidence>
<reference evidence="14" key="1">
    <citation type="submission" date="2016-02" db="EMBL/GenBank/DDBJ databases">
        <authorList>
            <person name="Wibberg D."/>
        </authorList>
    </citation>
    <scope>NUCLEOTIDE SEQUENCE [LARGE SCALE GENOMIC DNA]</scope>
</reference>
<comment type="cofactor">
    <cofactor evidence="1">
        <name>heme b</name>
        <dbReference type="ChEBI" id="CHEBI:60344"/>
    </cofactor>
</comment>
<evidence type="ECO:0000259" key="12">
    <source>
        <dbReference type="PROSITE" id="PS50905"/>
    </source>
</evidence>
<evidence type="ECO:0000256" key="6">
    <source>
        <dbReference type="ARBA" id="ARBA00023004"/>
    </source>
</evidence>
<dbReference type="PRINTS" id="PR00601">
    <property type="entry name" value="BACFERRITIN"/>
</dbReference>
<dbReference type="EC" id="1.16.3.1" evidence="9"/>
<organism evidence="13 14">
    <name type="scientific">Candidatus Protofrankia californiensis</name>
    <dbReference type="NCBI Taxonomy" id="1839754"/>
    <lineage>
        <taxon>Bacteria</taxon>
        <taxon>Bacillati</taxon>
        <taxon>Actinomycetota</taxon>
        <taxon>Actinomycetes</taxon>
        <taxon>Frankiales</taxon>
        <taxon>Frankiaceae</taxon>
        <taxon>Protofrankia</taxon>
    </lineage>
</organism>
<evidence type="ECO:0000313" key="13">
    <source>
        <dbReference type="EMBL" id="SBW25569.1"/>
    </source>
</evidence>
<keyword evidence="5 9" id="KW-0479">Metal-binding</keyword>
<dbReference type="InterPro" id="IPR002024">
    <property type="entry name" value="Bacterioferritin"/>
</dbReference>
<dbReference type="PROSITE" id="PS50905">
    <property type="entry name" value="FERRITIN_LIKE"/>
    <property type="match status" value="1"/>
</dbReference>
<comment type="catalytic activity">
    <reaction evidence="7">
        <text>Fe(2+)(in) = Fe(2+)(out)</text>
        <dbReference type="Rhea" id="RHEA:28486"/>
        <dbReference type="ChEBI" id="CHEBI:29033"/>
    </reaction>
</comment>
<dbReference type="GO" id="GO:0008199">
    <property type="term" value="F:ferric iron binding"/>
    <property type="evidence" value="ECO:0007669"/>
    <property type="project" value="InterPro"/>
</dbReference>
<comment type="similarity">
    <text evidence="9 11">Belongs to the bacterioferritin family.</text>
</comment>
<feature type="binding site" evidence="10">
    <location>
        <position position="127"/>
    </location>
    <ligand>
        <name>Fe cation</name>
        <dbReference type="ChEBI" id="CHEBI:24875"/>
        <label>2</label>
    </ligand>
</feature>
<feature type="binding site" description="axial binding residue" evidence="10">
    <location>
        <position position="52"/>
    </location>
    <ligand>
        <name>heme b</name>
        <dbReference type="ChEBI" id="CHEBI:60344"/>
        <note>ligand shared between dimeric partners</note>
    </ligand>
    <ligandPart>
        <name>Fe</name>
        <dbReference type="ChEBI" id="CHEBI:18248"/>
    </ligandPart>
</feature>
<feature type="binding site" evidence="10">
    <location>
        <position position="54"/>
    </location>
    <ligand>
        <name>Fe cation</name>
        <dbReference type="ChEBI" id="CHEBI:24875"/>
        <label>1</label>
    </ligand>
</feature>
<evidence type="ECO:0000256" key="7">
    <source>
        <dbReference type="ARBA" id="ARBA00036243"/>
    </source>
</evidence>
<keyword evidence="3 9" id="KW-0409">Iron storage</keyword>
<dbReference type="PANTHER" id="PTHR30295:SF0">
    <property type="entry name" value="BACTERIOFERRITIN"/>
    <property type="match status" value="1"/>
</dbReference>
<dbReference type="SUPFAM" id="SSF47240">
    <property type="entry name" value="Ferritin-like"/>
    <property type="match status" value="1"/>
</dbReference>
<feature type="domain" description="Ferritin-like diiron" evidence="12">
    <location>
        <begin position="1"/>
        <end position="145"/>
    </location>
</feature>
<evidence type="ECO:0000256" key="8">
    <source>
        <dbReference type="ARBA" id="ARBA00047990"/>
    </source>
</evidence>
<feature type="binding site" evidence="10">
    <location>
        <position position="51"/>
    </location>
    <ligand>
        <name>Fe cation</name>
        <dbReference type="ChEBI" id="CHEBI:24875"/>
        <label>1</label>
    </ligand>
</feature>
<accession>A0A1C3P6Z4</accession>
<evidence type="ECO:0000256" key="4">
    <source>
        <dbReference type="ARBA" id="ARBA00022617"/>
    </source>
</evidence>
<dbReference type="Pfam" id="PF00210">
    <property type="entry name" value="Ferritin"/>
    <property type="match status" value="1"/>
</dbReference>
<dbReference type="InterPro" id="IPR012347">
    <property type="entry name" value="Ferritin-like"/>
</dbReference>
<gene>
    <name evidence="13" type="ORF">FDG2_4598</name>
</gene>
<feature type="binding site" evidence="10">
    <location>
        <position position="94"/>
    </location>
    <ligand>
        <name>Fe cation</name>
        <dbReference type="ChEBI" id="CHEBI:24875"/>
        <label>2</label>
    </ligand>
</feature>
<evidence type="ECO:0000256" key="5">
    <source>
        <dbReference type="ARBA" id="ARBA00022723"/>
    </source>
</evidence>
<dbReference type="GO" id="GO:0006826">
    <property type="term" value="P:iron ion transport"/>
    <property type="evidence" value="ECO:0007669"/>
    <property type="project" value="InterPro"/>
</dbReference>
<dbReference type="NCBIfam" id="TIGR00754">
    <property type="entry name" value="bfr"/>
    <property type="match status" value="1"/>
</dbReference>